<gene>
    <name evidence="2" type="ORF">BAE27_11240</name>
</gene>
<evidence type="ECO:0000313" key="3">
    <source>
        <dbReference type="Proteomes" id="UP000175616"/>
    </source>
</evidence>
<dbReference type="Gene3D" id="3.30.70.1900">
    <property type="match status" value="1"/>
</dbReference>
<dbReference type="AlphaFoldDB" id="A0A1E7YL81"/>
<feature type="domain" description="CRISPR-associated protein Cas6 C-terminal" evidence="1">
    <location>
        <begin position="110"/>
        <end position="235"/>
    </location>
</feature>
<dbReference type="InterPro" id="IPR019267">
    <property type="entry name" value="CRISPR-assoc_Cas6_C"/>
</dbReference>
<evidence type="ECO:0000259" key="1">
    <source>
        <dbReference type="Pfam" id="PF10040"/>
    </source>
</evidence>
<organism evidence="2 3">
    <name type="scientific">Acidithiobacillus caldus</name>
    <dbReference type="NCBI Taxonomy" id="33059"/>
    <lineage>
        <taxon>Bacteria</taxon>
        <taxon>Pseudomonadati</taxon>
        <taxon>Pseudomonadota</taxon>
        <taxon>Acidithiobacillia</taxon>
        <taxon>Acidithiobacillales</taxon>
        <taxon>Acidithiobacillaceae</taxon>
        <taxon>Acidithiobacillus</taxon>
    </lineage>
</organism>
<evidence type="ECO:0000313" key="2">
    <source>
        <dbReference type="EMBL" id="OFC30730.1"/>
    </source>
</evidence>
<dbReference type="EMBL" id="LZYE01000312">
    <property type="protein sequence ID" value="OFC30730.1"/>
    <property type="molecule type" value="Genomic_DNA"/>
</dbReference>
<sequence>MPPEMRILRRYPSAPHPLVIEAPWGGRGLTPGETFTFSMVVMGKAQHALPLIVLAWARACADGLGGNRARAELVGYRSEESASWQSPAAATGYTAASVHLPERPSGPLLLRFTTPFRARKDGILCSAKELRFREFIAHLQRRWGLLQAFHGAGERWEWDYDGALRQADRMVWESLDAHWVDWTRYSSRQKQSMKLGGVLGTYRIPAEAVTAFWPLLYLGQWTHVGKNASFGLGQYTLSPE</sequence>
<protein>
    <recommendedName>
        <fullName evidence="1">CRISPR-associated protein Cas6 C-terminal domain-containing protein</fullName>
    </recommendedName>
</protein>
<reference evidence="2 3" key="1">
    <citation type="submission" date="2016-06" db="EMBL/GenBank/DDBJ databases">
        <title>Gene turnover analysis identifies the evolutionary adaptation of the extremophile Acidithiobacillus caldus.</title>
        <authorList>
            <person name="Zhang X."/>
        </authorList>
    </citation>
    <scope>NUCLEOTIDE SEQUENCE [LARGE SCALE GENOMIC DNA]</scope>
    <source>
        <strain evidence="2 3">DX</strain>
    </source>
</reference>
<dbReference type="Pfam" id="PF10040">
    <property type="entry name" value="CRISPR_Cas6"/>
    <property type="match status" value="1"/>
</dbReference>
<dbReference type="RefSeq" id="WP_070114552.1">
    <property type="nucleotide sequence ID" value="NZ_LZYE01000312.1"/>
</dbReference>
<proteinExistence type="predicted"/>
<comment type="caution">
    <text evidence="2">The sequence shown here is derived from an EMBL/GenBank/DDBJ whole genome shotgun (WGS) entry which is preliminary data.</text>
</comment>
<name>A0A1E7YL81_9PROT</name>
<accession>A0A1E7YL81</accession>
<dbReference type="Proteomes" id="UP000175616">
    <property type="component" value="Unassembled WGS sequence"/>
</dbReference>